<sequence length="621" mass="71802">MELVANLKTVIGRGQGTSAFCGGAFYLASKQLINAVNGYENYIQRKGVDEQVIDALLKACNVAIRTEKDVDYGLAITERTKALINEYTQKNAGGSIWELERYAQDHDIKGRYKLVDQFYEVLRLESFYRFESFIYFMERKRNWSKRFYYPRRKTLNIVAQDLEDLENRKIKFYGLSMPSRVGKSTICIFFLAWVALRRPNSHSAMGGHSGILAKGFYKELMNLFTTEEYTFAELFAYWHPEYANAALPTDKSADEFTITLGDPDRFATVTCRGIDGTWTGAVDVSKDGYLYVDDLVRDREHSLSPTRMENTYQEYLNKMVDRKNDGARELMVGTLWNVLDPLERMRKQYEHDPQYRFRKIPALNENDESNFAYEINGFSTEYYRDMRDKLDNAEWMAKFMQQPYVREGLLYTDLRLFNGILPDGDFRRIGVVDVAWGGGDSLSMPIGAEYENGDVYIYDWVFNKGPKEVTIPLVVGRIIGNEIRQTRFEGNTGGDLYCQYVDEKLQAQDYKCSCTSRKAPNKVEKLSKIIAYSGDIKRKFIFLDTHRPTQEQMKKDSDLGVTRYYRNDEYQAAMDELSMFVSIGGNEHDDAADGLTQLEMFIENPNNTAKVEAAVNPFRRY</sequence>
<protein>
    <submittedName>
        <fullName evidence="1">Terminase</fullName>
    </submittedName>
</protein>
<accession>A0A8S5UDC0</accession>
<evidence type="ECO:0000313" key="1">
    <source>
        <dbReference type="EMBL" id="DAF92503.1"/>
    </source>
</evidence>
<organism evidence="1">
    <name type="scientific">Siphoviridae sp. ctNLX12</name>
    <dbReference type="NCBI Taxonomy" id="2825469"/>
    <lineage>
        <taxon>Viruses</taxon>
        <taxon>Duplodnaviria</taxon>
        <taxon>Heunggongvirae</taxon>
        <taxon>Uroviricota</taxon>
        <taxon>Caudoviricetes</taxon>
    </lineage>
</organism>
<reference evidence="1" key="1">
    <citation type="journal article" date="2021" name="Proc. Natl. Acad. Sci. U.S.A.">
        <title>A Catalog of Tens of Thousands of Viruses from Human Metagenomes Reveals Hidden Associations with Chronic Diseases.</title>
        <authorList>
            <person name="Tisza M.J."/>
            <person name="Buck C.B."/>
        </authorList>
    </citation>
    <scope>NUCLEOTIDE SEQUENCE</scope>
    <source>
        <strain evidence="1">CtNLX12</strain>
    </source>
</reference>
<proteinExistence type="predicted"/>
<dbReference type="EMBL" id="BK016068">
    <property type="protein sequence ID" value="DAF92503.1"/>
    <property type="molecule type" value="Genomic_DNA"/>
</dbReference>
<name>A0A8S5UDC0_9CAUD</name>